<feature type="non-terminal residue" evidence="1">
    <location>
        <position position="51"/>
    </location>
</feature>
<sequence>SCEAIPGATPYEIDLCKNDAQSIVVDVRDYGLTTDIVCEVMYGCEVTDITV</sequence>
<dbReference type="AlphaFoldDB" id="A0A9K3GP15"/>
<protein>
    <submittedName>
        <fullName evidence="1">Uncharacterized protein</fullName>
    </submittedName>
</protein>
<name>A0A9K3GP15_9EUKA</name>
<accession>A0A9K3GP15</accession>
<dbReference type="EMBL" id="BDIP01005764">
    <property type="protein sequence ID" value="GIQ90102.1"/>
    <property type="molecule type" value="Genomic_DNA"/>
</dbReference>
<gene>
    <name evidence="1" type="ORF">KIPB_012763</name>
</gene>
<organism evidence="1 2">
    <name type="scientific">Kipferlia bialata</name>
    <dbReference type="NCBI Taxonomy" id="797122"/>
    <lineage>
        <taxon>Eukaryota</taxon>
        <taxon>Metamonada</taxon>
        <taxon>Carpediemonas-like organisms</taxon>
        <taxon>Kipferlia</taxon>
    </lineage>
</organism>
<proteinExistence type="predicted"/>
<evidence type="ECO:0000313" key="1">
    <source>
        <dbReference type="EMBL" id="GIQ90102.1"/>
    </source>
</evidence>
<reference evidence="1 2" key="1">
    <citation type="journal article" date="2018" name="PLoS ONE">
        <title>The draft genome of Kipferlia bialata reveals reductive genome evolution in fornicate parasites.</title>
        <authorList>
            <person name="Tanifuji G."/>
            <person name="Takabayashi S."/>
            <person name="Kume K."/>
            <person name="Takagi M."/>
            <person name="Nakayama T."/>
            <person name="Kamikawa R."/>
            <person name="Inagaki Y."/>
            <person name="Hashimoto T."/>
        </authorList>
    </citation>
    <scope>NUCLEOTIDE SEQUENCE [LARGE SCALE GENOMIC DNA]</scope>
    <source>
        <strain evidence="1">NY0173</strain>
    </source>
</reference>
<evidence type="ECO:0000313" key="2">
    <source>
        <dbReference type="Proteomes" id="UP000265618"/>
    </source>
</evidence>
<keyword evidence="2" id="KW-1185">Reference proteome</keyword>
<comment type="caution">
    <text evidence="1">The sequence shown here is derived from an EMBL/GenBank/DDBJ whole genome shotgun (WGS) entry which is preliminary data.</text>
</comment>
<dbReference type="Proteomes" id="UP000265618">
    <property type="component" value="Unassembled WGS sequence"/>
</dbReference>